<keyword evidence="3" id="KW-0808">Transferase</keyword>
<evidence type="ECO:0000256" key="6">
    <source>
        <dbReference type="ARBA" id="ARBA00022833"/>
    </source>
</evidence>
<evidence type="ECO:0000256" key="8">
    <source>
        <dbReference type="ARBA" id="ARBA00048968"/>
    </source>
</evidence>
<evidence type="ECO:0000313" key="11">
    <source>
        <dbReference type="EMBL" id="MCP1373964.1"/>
    </source>
</evidence>
<evidence type="ECO:0000256" key="9">
    <source>
        <dbReference type="ARBA" id="ARBA00049893"/>
    </source>
</evidence>
<name>A0ABT1F9A9_9GAMM</name>
<proteinExistence type="inferred from homology"/>
<dbReference type="PANTHER" id="PTHR30616">
    <property type="entry name" value="UNCHARACTERIZED PROTEIN YFIH"/>
    <property type="match status" value="1"/>
</dbReference>
<dbReference type="PANTHER" id="PTHR30616:SF2">
    <property type="entry name" value="PURINE NUCLEOSIDE PHOSPHORYLASE LACC1"/>
    <property type="match status" value="1"/>
</dbReference>
<dbReference type="NCBIfam" id="TIGR00726">
    <property type="entry name" value="peptidoglycan editing factor PgeF"/>
    <property type="match status" value="1"/>
</dbReference>
<gene>
    <name evidence="11" type="primary">pgeF</name>
    <name evidence="11" type="ORF">NC595_07800</name>
</gene>
<keyword evidence="12" id="KW-1185">Reference proteome</keyword>
<keyword evidence="4" id="KW-0479">Metal-binding</keyword>
<dbReference type="Proteomes" id="UP001204615">
    <property type="component" value="Unassembled WGS sequence"/>
</dbReference>
<comment type="catalytic activity">
    <reaction evidence="9">
        <text>S-methyl-5'-thioadenosine + phosphate = 5-(methylsulfanyl)-alpha-D-ribose 1-phosphate + adenine</text>
        <dbReference type="Rhea" id="RHEA:11852"/>
        <dbReference type="ChEBI" id="CHEBI:16708"/>
        <dbReference type="ChEBI" id="CHEBI:17509"/>
        <dbReference type="ChEBI" id="CHEBI:43474"/>
        <dbReference type="ChEBI" id="CHEBI:58533"/>
        <dbReference type="EC" id="2.4.2.28"/>
    </reaction>
    <physiologicalReaction direction="left-to-right" evidence="9">
        <dbReference type="Rhea" id="RHEA:11853"/>
    </physiologicalReaction>
</comment>
<organism evidence="11 12">
    <name type="scientific">Dyella lutea</name>
    <dbReference type="NCBI Taxonomy" id="2950441"/>
    <lineage>
        <taxon>Bacteria</taxon>
        <taxon>Pseudomonadati</taxon>
        <taxon>Pseudomonadota</taxon>
        <taxon>Gammaproteobacteria</taxon>
        <taxon>Lysobacterales</taxon>
        <taxon>Rhodanobacteraceae</taxon>
        <taxon>Dyella</taxon>
    </lineage>
</organism>
<dbReference type="InterPro" id="IPR011324">
    <property type="entry name" value="Cytotoxic_necrot_fac-like_cat"/>
</dbReference>
<comment type="catalytic activity">
    <reaction evidence="7">
        <text>adenosine + H2O + H(+) = inosine + NH4(+)</text>
        <dbReference type="Rhea" id="RHEA:24408"/>
        <dbReference type="ChEBI" id="CHEBI:15377"/>
        <dbReference type="ChEBI" id="CHEBI:15378"/>
        <dbReference type="ChEBI" id="CHEBI:16335"/>
        <dbReference type="ChEBI" id="CHEBI:17596"/>
        <dbReference type="ChEBI" id="CHEBI:28938"/>
        <dbReference type="EC" id="3.5.4.4"/>
    </reaction>
    <physiologicalReaction direction="left-to-right" evidence="7">
        <dbReference type="Rhea" id="RHEA:24409"/>
    </physiologicalReaction>
</comment>
<keyword evidence="6" id="KW-0862">Zinc</keyword>
<comment type="catalytic activity">
    <reaction evidence="8">
        <text>adenosine + phosphate = alpha-D-ribose 1-phosphate + adenine</text>
        <dbReference type="Rhea" id="RHEA:27642"/>
        <dbReference type="ChEBI" id="CHEBI:16335"/>
        <dbReference type="ChEBI" id="CHEBI:16708"/>
        <dbReference type="ChEBI" id="CHEBI:43474"/>
        <dbReference type="ChEBI" id="CHEBI:57720"/>
        <dbReference type="EC" id="2.4.2.1"/>
    </reaction>
    <physiologicalReaction direction="left-to-right" evidence="8">
        <dbReference type="Rhea" id="RHEA:27643"/>
    </physiologicalReaction>
</comment>
<evidence type="ECO:0000256" key="3">
    <source>
        <dbReference type="ARBA" id="ARBA00022679"/>
    </source>
</evidence>
<evidence type="ECO:0000313" key="12">
    <source>
        <dbReference type="Proteomes" id="UP001204615"/>
    </source>
</evidence>
<protein>
    <recommendedName>
        <fullName evidence="10">Purine nucleoside phosphorylase</fullName>
    </recommendedName>
</protein>
<keyword evidence="5" id="KW-0378">Hydrolase</keyword>
<dbReference type="CDD" id="cd16833">
    <property type="entry name" value="YfiH"/>
    <property type="match status" value="1"/>
</dbReference>
<comment type="similarity">
    <text evidence="2 10">Belongs to the purine nucleoside phosphorylase YfiH/LACC1 family.</text>
</comment>
<comment type="caution">
    <text evidence="11">The sequence shown here is derived from an EMBL/GenBank/DDBJ whole genome shotgun (WGS) entry which is preliminary data.</text>
</comment>
<accession>A0ABT1F9A9</accession>
<evidence type="ECO:0000256" key="5">
    <source>
        <dbReference type="ARBA" id="ARBA00022801"/>
    </source>
</evidence>
<evidence type="ECO:0000256" key="10">
    <source>
        <dbReference type="RuleBase" id="RU361274"/>
    </source>
</evidence>
<evidence type="ECO:0000256" key="1">
    <source>
        <dbReference type="ARBA" id="ARBA00000553"/>
    </source>
</evidence>
<evidence type="ECO:0000256" key="2">
    <source>
        <dbReference type="ARBA" id="ARBA00007353"/>
    </source>
</evidence>
<comment type="catalytic activity">
    <reaction evidence="1">
        <text>inosine + phosphate = alpha-D-ribose 1-phosphate + hypoxanthine</text>
        <dbReference type="Rhea" id="RHEA:27646"/>
        <dbReference type="ChEBI" id="CHEBI:17368"/>
        <dbReference type="ChEBI" id="CHEBI:17596"/>
        <dbReference type="ChEBI" id="CHEBI:43474"/>
        <dbReference type="ChEBI" id="CHEBI:57720"/>
        <dbReference type="EC" id="2.4.2.1"/>
    </reaction>
    <physiologicalReaction direction="left-to-right" evidence="1">
        <dbReference type="Rhea" id="RHEA:27647"/>
    </physiologicalReaction>
</comment>
<reference evidence="11 12" key="1">
    <citation type="submission" date="2022-06" db="EMBL/GenBank/DDBJ databases">
        <title>Dyella sp. Sa strain:Sa Genome sequencing.</title>
        <authorList>
            <person name="Park S."/>
        </authorList>
    </citation>
    <scope>NUCLEOTIDE SEQUENCE [LARGE SCALE GENOMIC DNA]</scope>
    <source>
        <strain evidence="11 12">Sa</strain>
    </source>
</reference>
<dbReference type="Gene3D" id="3.60.140.10">
    <property type="entry name" value="CNF1/YfiH-like putative cysteine hydrolases"/>
    <property type="match status" value="1"/>
</dbReference>
<dbReference type="EMBL" id="JAMZEK010000002">
    <property type="protein sequence ID" value="MCP1373964.1"/>
    <property type="molecule type" value="Genomic_DNA"/>
</dbReference>
<dbReference type="Pfam" id="PF02578">
    <property type="entry name" value="Cu-oxidase_4"/>
    <property type="match status" value="1"/>
</dbReference>
<evidence type="ECO:0000256" key="4">
    <source>
        <dbReference type="ARBA" id="ARBA00022723"/>
    </source>
</evidence>
<dbReference type="InterPro" id="IPR003730">
    <property type="entry name" value="Cu_polyphenol_OxRdtase"/>
</dbReference>
<dbReference type="InterPro" id="IPR038371">
    <property type="entry name" value="Cu_polyphenol_OxRdtase_sf"/>
</dbReference>
<dbReference type="SUPFAM" id="SSF64438">
    <property type="entry name" value="CNF1/YfiH-like putative cysteine hydrolases"/>
    <property type="match status" value="1"/>
</dbReference>
<evidence type="ECO:0000256" key="7">
    <source>
        <dbReference type="ARBA" id="ARBA00047989"/>
    </source>
</evidence>
<sequence length="249" mass="25781">MGSDWVVPGWSVPARVRAAVTTRQGPGSSEPPFDRCNLGLRSGDVPEVVLGNRAAVAATLAPPSAPCWLQQVHGCEVAVLGAASVSGEPVADAAVTREPGRSLAILTADCLPVLFCDLAGEVVGAAHAGWRGLAAGVLERTVAAMGVSPARVVAWLGPSIGAPSYEVGEEVREAFLARDADCASCFAPTRPGHWLCDLAGLARRTLQAAGVGRIEGGGFDTFTDARFYSYRRDGARSGRFASLIWLAGV</sequence>